<evidence type="ECO:0000313" key="4">
    <source>
        <dbReference type="EMBL" id="KAE8977131.1"/>
    </source>
</evidence>
<keyword evidence="2" id="KW-0732">Signal</keyword>
<comment type="caution">
    <text evidence="5">The sequence shown here is derived from an EMBL/GenBank/DDBJ whole genome shotgun (WGS) entry which is preliminary data.</text>
</comment>
<feature type="signal peptide" evidence="2">
    <location>
        <begin position="1"/>
        <end position="18"/>
    </location>
</feature>
<evidence type="ECO:0000313" key="7">
    <source>
        <dbReference type="Proteomes" id="UP000434957"/>
    </source>
</evidence>
<protein>
    <recommendedName>
        <fullName evidence="9">RxLR effector protein</fullName>
    </recommendedName>
</protein>
<sequence>MIATNAVALLLLIPVAEQHHSDGRHRCSSTATSKAAQHDSNGRHRRSSTATSKAARHRCSSTATSRAAA</sequence>
<gene>
    <name evidence="4" type="ORF">PR001_g25209</name>
    <name evidence="3" type="ORF">PR002_g25366</name>
    <name evidence="5" type="ORF">PR003_g25990</name>
</gene>
<evidence type="ECO:0000313" key="8">
    <source>
        <dbReference type="Proteomes" id="UP000435112"/>
    </source>
</evidence>
<dbReference type="Proteomes" id="UP000429607">
    <property type="component" value="Unassembled WGS sequence"/>
</dbReference>
<evidence type="ECO:0000313" key="5">
    <source>
        <dbReference type="EMBL" id="KAE9287694.1"/>
    </source>
</evidence>
<dbReference type="EMBL" id="QXFV01003396">
    <property type="protein sequence ID" value="KAE8977131.1"/>
    <property type="molecule type" value="Genomic_DNA"/>
</dbReference>
<reference evidence="5 7" key="1">
    <citation type="submission" date="2018-08" db="EMBL/GenBank/DDBJ databases">
        <title>Genomic investigation of the strawberry pathogen Phytophthora fragariae indicates pathogenicity is determined by transcriptional variation in three key races.</title>
        <authorList>
            <person name="Adams T.M."/>
            <person name="Armitage A.D."/>
            <person name="Sobczyk M.K."/>
            <person name="Bates H.J."/>
            <person name="Dunwell J.M."/>
            <person name="Nellist C.F."/>
            <person name="Harrison R.J."/>
        </authorList>
    </citation>
    <scope>NUCLEOTIDE SEQUENCE [LARGE SCALE GENOMIC DNA]</scope>
    <source>
        <strain evidence="4 6">SCRP249</strain>
        <strain evidence="3 8">SCRP324</strain>
        <strain evidence="5 7">SCRP333</strain>
    </source>
</reference>
<evidence type="ECO:0000313" key="3">
    <source>
        <dbReference type="EMBL" id="KAE8976244.1"/>
    </source>
</evidence>
<dbReference type="EMBL" id="QXFU01003335">
    <property type="protein sequence ID" value="KAE8976244.1"/>
    <property type="molecule type" value="Genomic_DNA"/>
</dbReference>
<keyword evidence="7" id="KW-1185">Reference proteome</keyword>
<organism evidence="5 7">
    <name type="scientific">Phytophthora rubi</name>
    <dbReference type="NCBI Taxonomy" id="129364"/>
    <lineage>
        <taxon>Eukaryota</taxon>
        <taxon>Sar</taxon>
        <taxon>Stramenopiles</taxon>
        <taxon>Oomycota</taxon>
        <taxon>Peronosporomycetes</taxon>
        <taxon>Peronosporales</taxon>
        <taxon>Peronosporaceae</taxon>
        <taxon>Phytophthora</taxon>
    </lineage>
</organism>
<dbReference type="Proteomes" id="UP000435112">
    <property type="component" value="Unassembled WGS sequence"/>
</dbReference>
<feature type="chain" id="PRO_5036381175" description="RxLR effector protein" evidence="2">
    <location>
        <begin position="19"/>
        <end position="69"/>
    </location>
</feature>
<evidence type="ECO:0000256" key="1">
    <source>
        <dbReference type="SAM" id="MobiDB-lite"/>
    </source>
</evidence>
<evidence type="ECO:0000256" key="2">
    <source>
        <dbReference type="SAM" id="SignalP"/>
    </source>
</evidence>
<accession>A0A6A4CE20</accession>
<dbReference type="Proteomes" id="UP000434957">
    <property type="component" value="Unassembled WGS sequence"/>
</dbReference>
<dbReference type="EMBL" id="QXFT01003250">
    <property type="protein sequence ID" value="KAE9287694.1"/>
    <property type="molecule type" value="Genomic_DNA"/>
</dbReference>
<feature type="compositionally biased region" description="Low complexity" evidence="1">
    <location>
        <begin position="60"/>
        <end position="69"/>
    </location>
</feature>
<dbReference type="AlphaFoldDB" id="A0A6A4CE20"/>
<evidence type="ECO:0008006" key="9">
    <source>
        <dbReference type="Google" id="ProtNLM"/>
    </source>
</evidence>
<proteinExistence type="predicted"/>
<name>A0A6A4CE20_9STRA</name>
<feature type="region of interest" description="Disordered" evidence="1">
    <location>
        <begin position="19"/>
        <end position="69"/>
    </location>
</feature>
<evidence type="ECO:0000313" key="6">
    <source>
        <dbReference type="Proteomes" id="UP000429607"/>
    </source>
</evidence>